<evidence type="ECO:0000313" key="1">
    <source>
        <dbReference type="EMBL" id="RFA09276.1"/>
    </source>
</evidence>
<gene>
    <name evidence="1" type="ORF">B7R54_08575</name>
</gene>
<dbReference type="RefSeq" id="WP_116414670.1">
    <property type="nucleotide sequence ID" value="NZ_NBWZ01000001.1"/>
</dbReference>
<accession>A0A3E0VH62</accession>
<dbReference type="EMBL" id="NBWZ01000001">
    <property type="protein sequence ID" value="RFA09276.1"/>
    <property type="molecule type" value="Genomic_DNA"/>
</dbReference>
<dbReference type="OrthoDB" id="246488at2"/>
<dbReference type="AlphaFoldDB" id="A0A3E0VH62"/>
<comment type="caution">
    <text evidence="1">The sequence shown here is derived from an EMBL/GenBank/DDBJ whole genome shotgun (WGS) entry which is preliminary data.</text>
</comment>
<name>A0A3E0VH62_9MICO</name>
<sequence>MSDPSDLSDVEAAWEQGGFRVSGPSLPAQLAVVPVGALGLGLGSDLVPMAGSWRRSGGVGHFTPRFPAVAGTAYAVVRRADDRQAWLEFARVDVPAVRLVRSTVVERFDPACDEVPANLLRFALTFSAPMEEGSASGCVALLDESGAELPGSLLGMPPELWDREGRRLTVILEPGRIKRGLQPNVQAGPPLVERSSVTLAVDARLRDASGAALAAGASRTYRIGPPVRSRVDPALWNVRWPSATGAPLVVRFDRPLDRALVRRCLVAVGEGGHPVPGTASLASSATEWTFTPAPGSLPAALRVDTRLEDLAGNSVRRVFDRDLGLPADASIDPGTLILRPATASPTPR</sequence>
<evidence type="ECO:0000313" key="2">
    <source>
        <dbReference type="Proteomes" id="UP000256486"/>
    </source>
</evidence>
<protein>
    <recommendedName>
        <fullName evidence="3">SbsA Ig-like domain-containing protein</fullName>
    </recommendedName>
</protein>
<organism evidence="1 2">
    <name type="scientific">Subtercola boreus</name>
    <dbReference type="NCBI Taxonomy" id="120213"/>
    <lineage>
        <taxon>Bacteria</taxon>
        <taxon>Bacillati</taxon>
        <taxon>Actinomycetota</taxon>
        <taxon>Actinomycetes</taxon>
        <taxon>Micrococcales</taxon>
        <taxon>Microbacteriaceae</taxon>
        <taxon>Subtercola</taxon>
    </lineage>
</organism>
<evidence type="ECO:0008006" key="3">
    <source>
        <dbReference type="Google" id="ProtNLM"/>
    </source>
</evidence>
<reference evidence="1 2" key="1">
    <citation type="submission" date="2017-04" db="EMBL/GenBank/DDBJ databases">
        <title>Comparative genome analysis of Subtercola boreus.</title>
        <authorList>
            <person name="Cho Y.-J."/>
            <person name="Cho A."/>
            <person name="Kim O.-S."/>
            <person name="Lee J.-I."/>
        </authorList>
    </citation>
    <scope>NUCLEOTIDE SEQUENCE [LARGE SCALE GENOMIC DNA]</scope>
    <source>
        <strain evidence="1 2">K300</strain>
    </source>
</reference>
<keyword evidence="2" id="KW-1185">Reference proteome</keyword>
<proteinExistence type="predicted"/>
<dbReference type="Proteomes" id="UP000256486">
    <property type="component" value="Unassembled WGS sequence"/>
</dbReference>